<dbReference type="GO" id="GO:0061775">
    <property type="term" value="F:cohesin loader activity"/>
    <property type="evidence" value="ECO:0007669"/>
    <property type="project" value="InterPro"/>
</dbReference>
<evidence type="ECO:0000256" key="9">
    <source>
        <dbReference type="ARBA" id="ARBA00023306"/>
    </source>
</evidence>
<evidence type="ECO:0000256" key="8">
    <source>
        <dbReference type="ARBA" id="ARBA00023242"/>
    </source>
</evidence>
<feature type="compositionally biased region" description="Gly residues" evidence="11">
    <location>
        <begin position="522"/>
        <end position="531"/>
    </location>
</feature>
<keyword evidence="14" id="KW-1185">Reference proteome</keyword>
<feature type="compositionally biased region" description="Basic and acidic residues" evidence="11">
    <location>
        <begin position="608"/>
        <end position="842"/>
    </location>
</feature>
<feature type="region of interest" description="Disordered" evidence="11">
    <location>
        <begin position="2554"/>
        <end position="2599"/>
    </location>
</feature>
<dbReference type="FunCoup" id="H3A880">
    <property type="interactions" value="4026"/>
</dbReference>
<keyword evidence="6" id="KW-0010">Activator</keyword>
<dbReference type="Bgee" id="ENSLACG00000005199">
    <property type="expression patterns" value="Expressed in chordate pharynx and 6 other cell types or tissues"/>
</dbReference>
<evidence type="ECO:0000256" key="5">
    <source>
        <dbReference type="ARBA" id="ARBA00023015"/>
    </source>
</evidence>
<dbReference type="Gene3D" id="1.25.10.10">
    <property type="entry name" value="Leucine-rich Repeat Variant"/>
    <property type="match status" value="2"/>
</dbReference>
<feature type="compositionally biased region" description="Basic and acidic residues" evidence="11">
    <location>
        <begin position="239"/>
        <end position="248"/>
    </location>
</feature>
<dbReference type="EMBL" id="AFYH01177477">
    <property type="status" value="NOT_ANNOTATED_CDS"/>
    <property type="molecule type" value="Genomic_DNA"/>
</dbReference>
<dbReference type="eggNOG" id="KOG1020">
    <property type="taxonomic scope" value="Eukaryota"/>
</dbReference>
<feature type="compositionally biased region" description="Basic and acidic residues" evidence="11">
    <location>
        <begin position="333"/>
        <end position="342"/>
    </location>
</feature>
<feature type="compositionally biased region" description="Polar residues" evidence="11">
    <location>
        <begin position="135"/>
        <end position="178"/>
    </location>
</feature>
<keyword evidence="5" id="KW-0805">Transcription regulation</keyword>
<organism evidence="13 14">
    <name type="scientific">Latimeria chalumnae</name>
    <name type="common">Coelacanth</name>
    <dbReference type="NCBI Taxonomy" id="7897"/>
    <lineage>
        <taxon>Eukaryota</taxon>
        <taxon>Metazoa</taxon>
        <taxon>Chordata</taxon>
        <taxon>Craniata</taxon>
        <taxon>Vertebrata</taxon>
        <taxon>Euteleostomi</taxon>
        <taxon>Coelacanthiformes</taxon>
        <taxon>Coelacanthidae</taxon>
        <taxon>Latimeria</taxon>
    </lineage>
</organism>
<feature type="compositionally biased region" description="Basic and acidic residues" evidence="11">
    <location>
        <begin position="572"/>
        <end position="599"/>
    </location>
</feature>
<dbReference type="EMBL" id="AFYH01177475">
    <property type="status" value="NOT_ANNOTATED_CDS"/>
    <property type="molecule type" value="Genomic_DNA"/>
</dbReference>
<dbReference type="GO" id="GO:0034087">
    <property type="term" value="P:establishment of mitotic sister chromatid cohesion"/>
    <property type="evidence" value="ECO:0007669"/>
    <property type="project" value="TreeGrafter"/>
</dbReference>
<dbReference type="Proteomes" id="UP000008672">
    <property type="component" value="Unassembled WGS sequence"/>
</dbReference>
<gene>
    <name evidence="13" type="primary">NIPBL</name>
</gene>
<dbReference type="GO" id="GO:0140588">
    <property type="term" value="P:chromatin looping"/>
    <property type="evidence" value="ECO:0007669"/>
    <property type="project" value="InterPro"/>
</dbReference>
<feature type="domain" description="Sister chromatid cohesion C-terminal" evidence="12">
    <location>
        <begin position="2180"/>
        <end position="2360"/>
    </location>
</feature>
<dbReference type="GO" id="GO:0007420">
    <property type="term" value="P:brain development"/>
    <property type="evidence" value="ECO:0007669"/>
    <property type="project" value="TreeGrafter"/>
</dbReference>
<feature type="compositionally biased region" description="Basic residues" evidence="11">
    <location>
        <begin position="1075"/>
        <end position="1086"/>
    </location>
</feature>
<dbReference type="GO" id="GO:0003007">
    <property type="term" value="P:heart morphogenesis"/>
    <property type="evidence" value="ECO:0007669"/>
    <property type="project" value="TreeGrafter"/>
</dbReference>
<dbReference type="GO" id="GO:0071169">
    <property type="term" value="P:establishment of protein localization to chromatin"/>
    <property type="evidence" value="ECO:0007669"/>
    <property type="project" value="TreeGrafter"/>
</dbReference>
<comment type="subcellular location">
    <subcellularLocation>
        <location evidence="1 10">Nucleus</location>
    </subcellularLocation>
</comment>
<dbReference type="GO" id="GO:0010468">
    <property type="term" value="P:regulation of gene expression"/>
    <property type="evidence" value="ECO:0007669"/>
    <property type="project" value="InterPro"/>
</dbReference>
<dbReference type="InterPro" id="IPR016024">
    <property type="entry name" value="ARM-type_fold"/>
</dbReference>
<evidence type="ECO:0000256" key="6">
    <source>
        <dbReference type="ARBA" id="ARBA00023159"/>
    </source>
</evidence>
<dbReference type="InterPro" id="IPR024986">
    <property type="entry name" value="Nipped-B_C"/>
</dbReference>
<dbReference type="EMBL" id="AFYH01177476">
    <property type="status" value="NOT_ANNOTATED_CDS"/>
    <property type="molecule type" value="Genomic_DNA"/>
</dbReference>
<dbReference type="GeneTree" id="ENSGT00390000010427"/>
<reference evidence="14" key="1">
    <citation type="submission" date="2011-08" db="EMBL/GenBank/DDBJ databases">
        <title>The draft genome of Latimeria chalumnae.</title>
        <authorList>
            <person name="Di Palma F."/>
            <person name="Alfoldi J."/>
            <person name="Johnson J."/>
            <person name="Berlin A."/>
            <person name="Gnerre S."/>
            <person name="Jaffe D."/>
            <person name="MacCallum I."/>
            <person name="Young S."/>
            <person name="Walker B.J."/>
            <person name="Lander E."/>
            <person name="Lindblad-Toh K."/>
        </authorList>
    </citation>
    <scope>NUCLEOTIDE SEQUENCE [LARGE SCALE GENOMIC DNA]</scope>
    <source>
        <strain evidence="14">Wild caught</strain>
    </source>
</reference>
<dbReference type="FunFam" id="1.25.10.10:FF:000225">
    <property type="entry name" value="Nipped-B protein"/>
    <property type="match status" value="1"/>
</dbReference>
<proteinExistence type="inferred from homology"/>
<keyword evidence="9 10" id="KW-0131">Cell cycle</keyword>
<dbReference type="Ensembl" id="ENSLACT00000005903.2">
    <property type="protein sequence ID" value="ENSLACP00000005851.2"/>
    <property type="gene ID" value="ENSLACG00000005199.2"/>
</dbReference>
<dbReference type="HOGENOM" id="CLU_000763_0_0_1"/>
<feature type="compositionally biased region" description="Basic and acidic residues" evidence="11">
    <location>
        <begin position="482"/>
        <end position="506"/>
    </location>
</feature>
<feature type="compositionally biased region" description="Polar residues" evidence="11">
    <location>
        <begin position="199"/>
        <end position="211"/>
    </location>
</feature>
<dbReference type="EMBL" id="AFYH01177469">
    <property type="status" value="NOT_ANNOTATED_CDS"/>
    <property type="molecule type" value="Genomic_DNA"/>
</dbReference>
<feature type="compositionally biased region" description="Low complexity" evidence="11">
    <location>
        <begin position="455"/>
        <end position="467"/>
    </location>
</feature>
<dbReference type="Pfam" id="PF12765">
    <property type="entry name" value="Cohesin_HEAT"/>
    <property type="match status" value="1"/>
</dbReference>
<protein>
    <recommendedName>
        <fullName evidence="10">Nipped-B protein</fullName>
    </recommendedName>
</protein>
<evidence type="ECO:0000313" key="13">
    <source>
        <dbReference type="Ensembl" id="ENSLACP00000005851.2"/>
    </source>
</evidence>
<comment type="similarity">
    <text evidence="2 10">Belongs to the SCC2/Nipped-B family.</text>
</comment>
<feature type="compositionally biased region" description="Basic and acidic residues" evidence="11">
    <location>
        <begin position="2380"/>
        <end position="2389"/>
    </location>
</feature>
<evidence type="ECO:0000313" key="14">
    <source>
        <dbReference type="Proteomes" id="UP000008672"/>
    </source>
</evidence>
<dbReference type="EMBL" id="AFYH01177471">
    <property type="status" value="NOT_ANNOTATED_CDS"/>
    <property type="molecule type" value="Genomic_DNA"/>
</dbReference>
<dbReference type="InterPro" id="IPR033031">
    <property type="entry name" value="Scc2/Nipped-B"/>
</dbReference>
<dbReference type="GO" id="GO:1990414">
    <property type="term" value="P:replication-born double-strand break repair via sister chromatid exchange"/>
    <property type="evidence" value="ECO:0007669"/>
    <property type="project" value="TreeGrafter"/>
</dbReference>
<dbReference type="EMBL" id="AFYH01177473">
    <property type="status" value="NOT_ANNOTATED_CDS"/>
    <property type="molecule type" value="Genomic_DNA"/>
</dbReference>
<feature type="region of interest" description="Disordered" evidence="11">
    <location>
        <begin position="2380"/>
        <end position="2427"/>
    </location>
</feature>
<feature type="region of interest" description="Disordered" evidence="11">
    <location>
        <begin position="396"/>
        <end position="418"/>
    </location>
</feature>
<feature type="region of interest" description="Disordered" evidence="11">
    <location>
        <begin position="440"/>
        <end position="852"/>
    </location>
</feature>
<keyword evidence="4 10" id="KW-0677">Repeat</keyword>
<feature type="region of interest" description="Disordered" evidence="11">
    <location>
        <begin position="260"/>
        <end position="344"/>
    </location>
</feature>
<dbReference type="SUPFAM" id="SSF48371">
    <property type="entry name" value="ARM repeat"/>
    <property type="match status" value="2"/>
</dbReference>
<dbReference type="InterPro" id="IPR026003">
    <property type="entry name" value="Cohesin_HEAT"/>
</dbReference>
<feature type="compositionally biased region" description="Polar residues" evidence="11">
    <location>
        <begin position="228"/>
        <end position="238"/>
    </location>
</feature>
<feature type="region of interest" description="Disordered" evidence="11">
    <location>
        <begin position="135"/>
        <end position="248"/>
    </location>
</feature>
<dbReference type="PANTHER" id="PTHR21704">
    <property type="entry name" value="NIPPED-B-LIKE PROTEIN DELANGIN SCC2-RELATED"/>
    <property type="match status" value="1"/>
</dbReference>
<feature type="compositionally biased region" description="Polar residues" evidence="11">
    <location>
        <begin position="270"/>
        <end position="283"/>
    </location>
</feature>
<dbReference type="EMBL" id="AFYH01177472">
    <property type="status" value="NOT_ANNOTATED_CDS"/>
    <property type="molecule type" value="Genomic_DNA"/>
</dbReference>
<dbReference type="GO" id="GO:0090694">
    <property type="term" value="C:Scc2-Scc4 cohesin loading complex"/>
    <property type="evidence" value="ECO:0007669"/>
    <property type="project" value="TreeGrafter"/>
</dbReference>
<dbReference type="EMBL" id="AFYH01177474">
    <property type="status" value="NOT_ANNOTATED_CDS"/>
    <property type="molecule type" value="Genomic_DNA"/>
</dbReference>
<evidence type="ECO:0000256" key="10">
    <source>
        <dbReference type="RuleBase" id="RU364107"/>
    </source>
</evidence>
<evidence type="ECO:0000259" key="12">
    <source>
        <dbReference type="Pfam" id="PF12830"/>
    </source>
</evidence>
<accession>H3A880</accession>
<dbReference type="GeneID" id="102357910"/>
<dbReference type="Pfam" id="PF12830">
    <property type="entry name" value="Nipped-B_C"/>
    <property type="match status" value="1"/>
</dbReference>
<dbReference type="GO" id="GO:0003682">
    <property type="term" value="F:chromatin binding"/>
    <property type="evidence" value="ECO:0007669"/>
    <property type="project" value="TreeGrafter"/>
</dbReference>
<dbReference type="InterPro" id="IPR011989">
    <property type="entry name" value="ARM-like"/>
</dbReference>
<feature type="region of interest" description="Disordered" evidence="11">
    <location>
        <begin position="867"/>
        <end position="886"/>
    </location>
</feature>
<feature type="region of interest" description="Disordered" evidence="11">
    <location>
        <begin position="930"/>
        <end position="1098"/>
    </location>
</feature>
<keyword evidence="7" id="KW-0804">Transcription</keyword>
<evidence type="ECO:0000256" key="4">
    <source>
        <dbReference type="ARBA" id="ARBA00022737"/>
    </source>
</evidence>
<feature type="compositionally biased region" description="Basic and acidic residues" evidence="11">
    <location>
        <begin position="1013"/>
        <end position="1057"/>
    </location>
</feature>
<evidence type="ECO:0000256" key="11">
    <source>
        <dbReference type="SAM" id="MobiDB-lite"/>
    </source>
</evidence>
<dbReference type="OMA" id="CAKINDE"/>
<evidence type="ECO:0000256" key="2">
    <source>
        <dbReference type="ARBA" id="ARBA00009252"/>
    </source>
</evidence>
<dbReference type="GO" id="GO:0048565">
    <property type="term" value="P:digestive tract development"/>
    <property type="evidence" value="ECO:0007669"/>
    <property type="project" value="TreeGrafter"/>
</dbReference>
<feature type="compositionally biased region" description="Polar residues" evidence="11">
    <location>
        <begin position="440"/>
        <end position="454"/>
    </location>
</feature>
<keyword evidence="8 10" id="KW-0539">Nucleus</keyword>
<dbReference type="CDD" id="cd23958">
    <property type="entry name" value="SCC2"/>
    <property type="match status" value="1"/>
</dbReference>
<dbReference type="InParanoid" id="H3A880"/>
<dbReference type="PANTHER" id="PTHR21704:SF18">
    <property type="entry name" value="NIPPED-B-LIKE PROTEIN"/>
    <property type="match status" value="1"/>
</dbReference>
<reference evidence="13" key="3">
    <citation type="submission" date="2025-09" db="UniProtKB">
        <authorList>
            <consortium name="Ensembl"/>
        </authorList>
    </citation>
    <scope>IDENTIFICATION</scope>
</reference>
<dbReference type="STRING" id="7897.ENSLACP00000005851"/>
<dbReference type="EMBL" id="AFYH01177470">
    <property type="status" value="NOT_ANNOTATED_CDS"/>
    <property type="molecule type" value="Genomic_DNA"/>
</dbReference>
<dbReference type="EMBL" id="AFYH01177468">
    <property type="status" value="NOT_ANNOTATED_CDS"/>
    <property type="molecule type" value="Genomic_DNA"/>
</dbReference>
<evidence type="ECO:0000256" key="1">
    <source>
        <dbReference type="ARBA" id="ARBA00004123"/>
    </source>
</evidence>
<keyword evidence="3" id="KW-0217">Developmental protein</keyword>
<feature type="compositionally biased region" description="Acidic residues" evidence="11">
    <location>
        <begin position="992"/>
        <end position="1001"/>
    </location>
</feature>
<dbReference type="OrthoDB" id="418242at2759"/>
<dbReference type="GO" id="GO:0048703">
    <property type="term" value="P:embryonic viscerocranium morphogenesis"/>
    <property type="evidence" value="ECO:0007669"/>
    <property type="project" value="TreeGrafter"/>
</dbReference>
<evidence type="ECO:0000256" key="7">
    <source>
        <dbReference type="ARBA" id="ARBA00023163"/>
    </source>
</evidence>
<sequence>MNGDMPHVPITTLAGIASLTDLLNQLPLPSPLPATTTKSLLYNARIAEEVTCLLACRDENLVSQLVHSLNQVSTDHIELKDNLGSDDPEGDVPVLLQAVLARNPNVFREKSMQNRYGVQGGMMQQQMMPQYKISQNSMHGSPASSSYQQTTISHSPSSRFVPPQTSSGNRYMAQQNSPVPSPYAPQSPAGYMSYPHPPSYTQHQQIQQASVASPMVPGGMRNMHDNKVSGQMSGNSANHHSDNSRHSSGEDYLQMVHRLGSEDGDPSIRNAASFSLRSPQSVCSPAGSDGTPKGSRPLILQSPPPYASPRDAPPDLLVDSPDRKQKKQKKAKLTKEEKEQSEKAAMYDIISSPSKDSTKLTLRLTRVRSSDMEGDFLSNIENSTGTEGDMAFNSMQYPGQTSKTPVTPQDINRPINTSQCLPQPEQAAFLPSQQVPVLQQNASVGATKQPPATVQQPQGQHQQQSQQSVTPFDEVELDALAEIERIERESAIERERFSKEVQDKDKPLKKRKQDSYPQEAGAAGGGGGGGNKPVPQETVSVGNGSRPALMVSIDLQQAGRGDTQAVGPQELDGIKKPEEVKQLNEEVKQSNEESVKTSQDDTAGVLKPKPENHPETPRKKDAEGQKNDGKQEVTKHRPETPKQKSESRPETPKHKHENRRDSVKPASEKKPDIPKHRHDGKPDPSKVKSDSKPETPKQRPDGRPTSDTSRRDHDSNKQKSEDKGESERHRTDSTKLKRPETPKSSSKGEHDSKHSIKSDSSRTEKLEKKHRHESGDSRDRRSHEEQKSRPESPRVKQESKGDPSKVKSDRHSFKTPGNRDERKSDSSKGKPEGNRPQPDNKAEFPSYLLGGRSGALKNFVIPKIKRDKDGNVTHEPKKTEVKDEQKAKMEKLGLVEDLNKGAKPVVVLQKLSLDEVQKFIKEKDDKLKCSIKSSKHKSSKTSKGGIDQSVLKELPPELLAEIESTMPLCERVKMNKRKRSTVNEKPKYAEISSEDDNDSVEAFESSRKRHKRDKSDDKPWEYEERDRRSSGDHRSSRHYHEGRRSSGSSRYRDRSPEDSDMDDSPPPSLSEVARKMKKKEKQKKRKAYEPKLTPEEMMDSSTFKRFTASIENILENLEDMDFTAFGDDDEIPQELLLGKHQLNELGSESAKIKAMGIMDKLSTDKMVKVLNILEKNIQDGAKLSTMLNHNNDTEDEEKLWRDLIMERVTKSADACLMALNIMTSPNMPKAVYIEDVIERVIQYTKFHLQNTLYPQYDPVYRVDPHGGGLLSSKAKRAKCSTHKQRVIVMLYNKVCDIVTNLSELLEIQLLTDTTILQVSSMGITPFFVEGVSELQLCAIKLVTAVFSRYEKHRQLILEEIFTSLARLPTSKRSLRNFRLNSTDTDGEPMYIQMVTALVLQLIQCVVHLPLSEKDSNTDEESNKKVDHDVLITNSYETAMRTAQNFLSVFLKKCGSKQGEEDYRPLFENFVQDLLSTVNKPEWPAAELLLSLLGRLLVHQFSNKSTEMALRVASLDYLGTVAARLRKDAVSSKMDQRSIDRILKQVSGGGEDEIQQLQKALLDYLDENADTDPSLMFSRKFYIAQWFRDTTMETEKAMKSQNQKEDEEGAHHAKEIETTGEIMQRAESRKKFLRSIIKTVPSQFSTLKMNSDTVDYDDSCLIVRYLASMRPFAQSFDIYLTQILRVLGENAIAVRTKAMKCLSEVVAVDPSILARLDMQRGVHGRLMDNSTSVREAAVELLGRFVLCRPQLAEQYYEMLIERILDTGISVRKRVIKILRDICIEQPTFPKITEMCVKMIRRVNDEEGIKKLVNETFQKLWFTPTPNHDKEAMTRKILNITDVVAACRDTGYDWFEQLLQNLLKSEEDASYKPVKKACTQLVDNLVEHILKYEESLADSDNKGVNSNRLVACITTLYLFSKIRPQLMVKHAMTMQPYLTTKCNTQSDFMVICNVAKILELVVPLMEHPSETFLATIEEDLMKLIIKHGMTVVQHTVSCLGAVVNKVTHNYKFVWACFNRYYGALTKLKMQHHEDPNSTVLSANKPALLRSLFTVGALCRHFDFDQEEFKGNSKVIIKEKVLELLLYFTKHSDEEVQTKAIIGLGFAFIQHPSLMFEQDVKNLYNSILSDKNSSINLKIQVLKNLQTYLQEEDTRMQQADKEWKKVAKQEDLKEMGDISSGMSSSIMQLYLKQVLEAFFHTQSSVRHYALNVIALTLNQGLIHPVQCVPYLIAMGTDPEPTMRNKADQQLVEIDKKYTGFIHMKAVAGMKMSYQVQQAIMVNPNEAVRGFRQDDSATALCSHLYTMVRGNRQHRRAFLIALLNLFDDSAKTEVNMLLYVADNLACFPYQTQEEPLFIMHHIDITLSVSGSNLLQTFKESLVKERKKERKSESSDEESDSEDEALRSRKSRRRINSNSDSDDEEEDVEKVMRSLPEDLSPLLEFANASQGILLLLMLKQHLKNLCGFSDSKIQKYSPTESAKVYDKAINRKSGVQFNPKQTLDYLRRHLANAVITEEVKRSIVKQYLDFKLLMEHLDPDEEDEDGEVSASTHARNKAITSLLGGGSPKNNTAETEDDDSEGEERAGGTSGSLRRSKRTSDSGELAVQMNETVDVMDVIAICCPKYKDRPQIARVVQKTSSGFSVQWMAGSYSGSWTEAKRRDGRKLVPWVDTIKESDIIYKKIALTSANKLTNKVVQTLRSLYAAKDGTSS</sequence>
<name>H3A880_LATCH</name>
<dbReference type="KEGG" id="lcm:102357910"/>
<reference evidence="13" key="2">
    <citation type="submission" date="2025-08" db="UniProtKB">
        <authorList>
            <consortium name="Ensembl"/>
        </authorList>
    </citation>
    <scope>IDENTIFICATION</scope>
</reference>
<evidence type="ECO:0000256" key="3">
    <source>
        <dbReference type="ARBA" id="ARBA00022473"/>
    </source>
</evidence>